<dbReference type="InterPro" id="IPR036880">
    <property type="entry name" value="Kunitz_BPTI_sf"/>
</dbReference>
<proteinExistence type="predicted"/>
<dbReference type="AlphaFoldDB" id="A0A1I7TYS1"/>
<dbReference type="PROSITE" id="PS50279">
    <property type="entry name" value="BPTI_KUNITZ_2"/>
    <property type="match status" value="1"/>
</dbReference>
<dbReference type="GO" id="GO:0004867">
    <property type="term" value="F:serine-type endopeptidase inhibitor activity"/>
    <property type="evidence" value="ECO:0007669"/>
    <property type="project" value="InterPro"/>
</dbReference>
<evidence type="ECO:0000313" key="3">
    <source>
        <dbReference type="Proteomes" id="UP000095282"/>
    </source>
</evidence>
<dbReference type="WBParaSite" id="Csp11.Scaffold629.g13140.t1">
    <property type="protein sequence ID" value="Csp11.Scaffold629.g13140.t1"/>
    <property type="gene ID" value="Csp11.Scaffold629.g13140"/>
</dbReference>
<dbReference type="PANTHER" id="PTHR47248:SF6">
    <property type="entry name" value="BPTI_KUNITZ INHIBITOR DOMAIN-CONTAINING PROTEIN"/>
    <property type="match status" value="1"/>
</dbReference>
<dbReference type="SMART" id="SM00131">
    <property type="entry name" value="KU"/>
    <property type="match status" value="1"/>
</dbReference>
<dbReference type="InterPro" id="IPR002223">
    <property type="entry name" value="Kunitz_BPTI"/>
</dbReference>
<dbReference type="STRING" id="1561998.A0A1I7TYS1"/>
<feature type="signal peptide" evidence="1">
    <location>
        <begin position="1"/>
        <end position="17"/>
    </location>
</feature>
<name>A0A1I7TYS1_9PELO</name>
<organism evidence="3 4">
    <name type="scientific">Caenorhabditis tropicalis</name>
    <dbReference type="NCBI Taxonomy" id="1561998"/>
    <lineage>
        <taxon>Eukaryota</taxon>
        <taxon>Metazoa</taxon>
        <taxon>Ecdysozoa</taxon>
        <taxon>Nematoda</taxon>
        <taxon>Chromadorea</taxon>
        <taxon>Rhabditida</taxon>
        <taxon>Rhabditina</taxon>
        <taxon>Rhabditomorpha</taxon>
        <taxon>Rhabditoidea</taxon>
        <taxon>Rhabditidae</taxon>
        <taxon>Peloderinae</taxon>
        <taxon>Caenorhabditis</taxon>
    </lineage>
</organism>
<feature type="chain" id="PRO_5009308132" evidence="1">
    <location>
        <begin position="18"/>
        <end position="188"/>
    </location>
</feature>
<evidence type="ECO:0000256" key="1">
    <source>
        <dbReference type="SAM" id="SignalP"/>
    </source>
</evidence>
<keyword evidence="1" id="KW-0732">Signal</keyword>
<dbReference type="Proteomes" id="UP000095282">
    <property type="component" value="Unplaced"/>
</dbReference>
<dbReference type="PROSITE" id="PS00280">
    <property type="entry name" value="BPTI_KUNITZ_1"/>
    <property type="match status" value="1"/>
</dbReference>
<accession>A0A1I7TYS1</accession>
<feature type="domain" description="BPTI/Kunitz inhibitor" evidence="2">
    <location>
        <begin position="21"/>
        <end position="75"/>
    </location>
</feature>
<evidence type="ECO:0000313" key="4">
    <source>
        <dbReference type="WBParaSite" id="Csp11.Scaffold629.g13140.t1"/>
    </source>
</evidence>
<dbReference type="Pfam" id="PF00014">
    <property type="entry name" value="Kunitz_BPTI"/>
    <property type="match status" value="1"/>
</dbReference>
<sequence>MFLLFLLPFVFVGSTVSQNICELPVDLGTNCSKPNATEIRFYYDTSLKRCLPFGYTGCGGNENSFTGFKLCRQRCAPLDNLFCPANSSPLPNNAGSNNCGKQPMDPKCGNLNTSYCHEGPSGGVCCSLHAKKMVDEDLEPKCKDGSKKYTVFKGQKDRVVLGKLCQHNFCPTGYNCQQGNHYAYCCSK</sequence>
<dbReference type="Gene3D" id="4.10.410.10">
    <property type="entry name" value="Pancreatic trypsin inhibitor Kunitz domain"/>
    <property type="match status" value="1"/>
</dbReference>
<dbReference type="PANTHER" id="PTHR47248">
    <property type="entry name" value="PROTEIN CBG06772"/>
    <property type="match status" value="1"/>
</dbReference>
<dbReference type="InterPro" id="IPR020901">
    <property type="entry name" value="Prtase_inh_Kunz-CS"/>
</dbReference>
<dbReference type="eggNOG" id="KOG4295">
    <property type="taxonomic scope" value="Eukaryota"/>
</dbReference>
<protein>
    <submittedName>
        <fullName evidence="4">BPTI/Kunitz inhibitor domain-containing protein</fullName>
    </submittedName>
</protein>
<dbReference type="PRINTS" id="PR00759">
    <property type="entry name" value="BASICPTASE"/>
</dbReference>
<keyword evidence="3" id="KW-1185">Reference proteome</keyword>
<dbReference type="InterPro" id="IPR052861">
    <property type="entry name" value="BPTI/Kunitz_domain"/>
</dbReference>
<reference evidence="4" key="1">
    <citation type="submission" date="2016-11" db="UniProtKB">
        <authorList>
            <consortium name="WormBaseParasite"/>
        </authorList>
    </citation>
    <scope>IDENTIFICATION</scope>
</reference>
<evidence type="ECO:0000259" key="2">
    <source>
        <dbReference type="PROSITE" id="PS50279"/>
    </source>
</evidence>
<dbReference type="SUPFAM" id="SSF57362">
    <property type="entry name" value="BPTI-like"/>
    <property type="match status" value="1"/>
</dbReference>